<evidence type="ECO:0000256" key="9">
    <source>
        <dbReference type="ARBA" id="ARBA00022636"/>
    </source>
</evidence>
<evidence type="ECO:0000313" key="16">
    <source>
        <dbReference type="EMBL" id="AWB34831.1"/>
    </source>
</evidence>
<keyword evidence="8 15" id="KW-0997">Cell inner membrane</keyword>
<dbReference type="RefSeq" id="WP_108622241.1">
    <property type="nucleotide sequence ID" value="NZ_CP028901.1"/>
</dbReference>
<dbReference type="PANTHER" id="PTHR39083">
    <property type="entry name" value="CYCLIC DI-GMP-BINDING PROTEIN"/>
    <property type="match status" value="1"/>
</dbReference>
<keyword evidence="10 15" id="KW-0812">Transmembrane</keyword>
<evidence type="ECO:0000313" key="17">
    <source>
        <dbReference type="Proteomes" id="UP000244571"/>
    </source>
</evidence>
<feature type="transmembrane region" description="Helical" evidence="15">
    <location>
        <begin position="767"/>
        <end position="786"/>
    </location>
</feature>
<evidence type="ECO:0000256" key="7">
    <source>
        <dbReference type="ARBA" id="ARBA00022475"/>
    </source>
</evidence>
<proteinExistence type="inferred from homology"/>
<evidence type="ECO:0000256" key="11">
    <source>
        <dbReference type="ARBA" id="ARBA00022916"/>
    </source>
</evidence>
<comment type="subunit">
    <text evidence="5 15">Tightly associated with the cellulose synthase catalytic subunit.</text>
</comment>
<dbReference type="EMBL" id="CP028901">
    <property type="protein sequence ID" value="AWB34831.1"/>
    <property type="molecule type" value="Genomic_DNA"/>
</dbReference>
<evidence type="ECO:0000256" key="10">
    <source>
        <dbReference type="ARBA" id="ARBA00022692"/>
    </source>
</evidence>
<keyword evidence="11 15" id="KW-0135">Cellulose biosynthesis</keyword>
<gene>
    <name evidence="16" type="ORF">DBV39_15085</name>
</gene>
<evidence type="ECO:0000256" key="5">
    <source>
        <dbReference type="ARBA" id="ARBA00011437"/>
    </source>
</evidence>
<dbReference type="PRINTS" id="PR01440">
    <property type="entry name" value="CELLSNTHASEB"/>
</dbReference>
<evidence type="ECO:0000256" key="8">
    <source>
        <dbReference type="ARBA" id="ARBA00022519"/>
    </source>
</evidence>
<keyword evidence="13 15" id="KW-0472">Membrane</keyword>
<dbReference type="OrthoDB" id="9806702at2"/>
<evidence type="ECO:0000256" key="2">
    <source>
        <dbReference type="ARBA" id="ARBA00004377"/>
    </source>
</evidence>
<dbReference type="InterPro" id="IPR018513">
    <property type="entry name" value="Cell_synthase_bac"/>
</dbReference>
<evidence type="ECO:0000256" key="1">
    <source>
        <dbReference type="ARBA" id="ARBA00002057"/>
    </source>
</evidence>
<evidence type="ECO:0000256" key="6">
    <source>
        <dbReference type="ARBA" id="ARBA00021844"/>
    </source>
</evidence>
<keyword evidence="17" id="KW-1185">Reference proteome</keyword>
<dbReference type="Gene3D" id="2.60.120.260">
    <property type="entry name" value="Galactose-binding domain-like"/>
    <property type="match status" value="2"/>
</dbReference>
<evidence type="ECO:0000256" key="3">
    <source>
        <dbReference type="ARBA" id="ARBA00005186"/>
    </source>
</evidence>
<keyword evidence="9 15" id="KW-0973">c-di-GMP</keyword>
<comment type="similarity">
    <text evidence="4 15">Belongs to the AcsB/BcsB family.</text>
</comment>
<evidence type="ECO:0000256" key="13">
    <source>
        <dbReference type="ARBA" id="ARBA00023136"/>
    </source>
</evidence>
<comment type="subcellular location">
    <subcellularLocation>
        <location evidence="2">Cell inner membrane</location>
        <topology evidence="2">Single-pass membrane protein</topology>
    </subcellularLocation>
</comment>
<dbReference type="GO" id="GO:0006011">
    <property type="term" value="P:UDP-alpha-D-glucose metabolic process"/>
    <property type="evidence" value="ECO:0007669"/>
    <property type="project" value="InterPro"/>
</dbReference>
<organism evidence="16 17">
    <name type="scientific">Orrella marina</name>
    <dbReference type="NCBI Taxonomy" id="2163011"/>
    <lineage>
        <taxon>Bacteria</taxon>
        <taxon>Pseudomonadati</taxon>
        <taxon>Pseudomonadota</taxon>
        <taxon>Betaproteobacteria</taxon>
        <taxon>Burkholderiales</taxon>
        <taxon>Alcaligenaceae</taxon>
        <taxon>Orrella</taxon>
    </lineage>
</organism>
<dbReference type="Proteomes" id="UP000244571">
    <property type="component" value="Chromosome"/>
</dbReference>
<sequence>MKTAFLSSKLRPAPATAVFAFAAIMQVAALTLGSTGVAFGQQLNPDPSAWPTLPSASASATSVEAPALNLKSLETPSPIPSRPPKVVEPNHRYTFEELGARYPFSLRGIDGSDSVFFNVRADELVTRAEVDLTYSYSPALLSEYSHINVLVNDEIAFSIPVPRDEAGRTLRRNINLPAHLFTEFNQLRFQLIGHYTLECEDPLHSSLWASISNKSTLSLNVDHIPLPNELSKLPVPFFDQRDSRTLQLPIVFANDRTETTLESAGMIASWFGALASYRGALFSAHLDGSYPAKGNAIVLMKSDTSASLPAVSGPTLAITANPNDSSGKLLWVMGRNAQEIRQAAQALVTGAATLTGQAVTISQIDQIDPRQPYDAPNWVRTDRPVRFGELIPEQNLNSIGYQGGPVRMDLRLPPDLFGWRAHPVPVDLRYRYTVQPGTTDSALIVSANEQFLRSFSLESAEEMKDESWLKKLDPGSMFPVDVKMGVPLDLLKSQSELEFRFMFDYIKEGACRDIIIDNVRGRIDPDSTIDFSGYPHFMPLPNLEAFGRTGFPYTRLADLSQTAVILASPPSSEDVSAYLTLMGRFGASTGYPGTHLTVRLGQSGLEVTDKDIVIISSGDQRWLEGWSEHMPAMLAGERKRFGTSDLLFRSVDWIPPDPRTVQSPVRNDLVYDSAGEVAIVAGFESPVAPGRSVVLIASSQPQGLALVNKALLGGDDFSGNLMGSLAVIHPNGVTPLASQYSYSIGELGFWRGLEWTIVQYWPGALSYWWVGAIFLALLLLFLISVYRRLFRRRKGS</sequence>
<evidence type="ECO:0000256" key="15">
    <source>
        <dbReference type="RuleBase" id="RU365021"/>
    </source>
</evidence>
<accession>A0A2R4XM45</accession>
<evidence type="ECO:0000256" key="14">
    <source>
        <dbReference type="ARBA" id="ARBA00033444"/>
    </source>
</evidence>
<dbReference type="InterPro" id="IPR003920">
    <property type="entry name" value="Cell_synth_B"/>
</dbReference>
<reference evidence="16 17" key="1">
    <citation type="submission" date="2018-04" db="EMBL/GenBank/DDBJ databases">
        <title>Bordetella sp. HZ20 isolated from seawater.</title>
        <authorList>
            <person name="Sun C."/>
        </authorList>
    </citation>
    <scope>NUCLEOTIDE SEQUENCE [LARGE SCALE GENOMIC DNA]</scope>
    <source>
        <strain evidence="16 17">HZ20</strain>
    </source>
</reference>
<evidence type="ECO:0000256" key="4">
    <source>
        <dbReference type="ARBA" id="ARBA00010714"/>
    </source>
</evidence>
<dbReference type="GO" id="GO:0005886">
    <property type="term" value="C:plasma membrane"/>
    <property type="evidence" value="ECO:0007669"/>
    <property type="project" value="UniProtKB-SubCell"/>
</dbReference>
<name>A0A2R4XM45_9BURK</name>
<dbReference type="UniPathway" id="UPA00694"/>
<comment type="function">
    <text evidence="1 15">Binds the cellulose synthase activator, bis-(3'-5') cyclic diguanylic acid (c-di-GMP).</text>
</comment>
<dbReference type="Pfam" id="PF03170">
    <property type="entry name" value="BcsB"/>
    <property type="match status" value="1"/>
</dbReference>
<keyword evidence="12 15" id="KW-1133">Transmembrane helix</keyword>
<dbReference type="GO" id="GO:0030244">
    <property type="term" value="P:cellulose biosynthetic process"/>
    <property type="evidence" value="ECO:0007669"/>
    <property type="project" value="UniProtKB-KW"/>
</dbReference>
<dbReference type="NCBIfam" id="NF008323">
    <property type="entry name" value="PRK11114.1-1"/>
    <property type="match status" value="1"/>
</dbReference>
<evidence type="ECO:0000256" key="12">
    <source>
        <dbReference type="ARBA" id="ARBA00022989"/>
    </source>
</evidence>
<comment type="pathway">
    <text evidence="3 15">Glycan metabolism; bacterial cellulose biosynthesis.</text>
</comment>
<dbReference type="KEGG" id="boz:DBV39_15085"/>
<dbReference type="PANTHER" id="PTHR39083:SF1">
    <property type="entry name" value="CYCLIC DI-GMP-BINDING PROTEIN"/>
    <property type="match status" value="1"/>
</dbReference>
<protein>
    <recommendedName>
        <fullName evidence="6 15">Cyclic di-GMP-binding protein</fullName>
    </recommendedName>
    <alternativeName>
        <fullName evidence="14 15">Cellulose synthase regulatory subunit</fullName>
    </alternativeName>
</protein>
<keyword evidence="7 15" id="KW-1003">Cell membrane</keyword>
<dbReference type="AlphaFoldDB" id="A0A2R4XM45"/>